<comment type="caution">
    <text evidence="7">The sequence shown here is derived from an EMBL/GenBank/DDBJ whole genome shotgun (WGS) entry which is preliminary data.</text>
</comment>
<keyword evidence="1" id="KW-0479">Metal-binding</keyword>
<keyword evidence="2 4" id="KW-0863">Zinc-finger</keyword>
<accession>A0A813DHS3</accession>
<dbReference type="OrthoDB" id="10260713at2759"/>
<dbReference type="PROSITE" id="PS00518">
    <property type="entry name" value="ZF_RING_1"/>
    <property type="match status" value="1"/>
</dbReference>
<organism evidence="7 8">
    <name type="scientific">Polarella glacialis</name>
    <name type="common">Dinoflagellate</name>
    <dbReference type="NCBI Taxonomy" id="89957"/>
    <lineage>
        <taxon>Eukaryota</taxon>
        <taxon>Sar</taxon>
        <taxon>Alveolata</taxon>
        <taxon>Dinophyceae</taxon>
        <taxon>Suessiales</taxon>
        <taxon>Suessiaceae</taxon>
        <taxon>Polarella</taxon>
    </lineage>
</organism>
<feature type="compositionally biased region" description="Low complexity" evidence="5">
    <location>
        <begin position="544"/>
        <end position="561"/>
    </location>
</feature>
<keyword evidence="8" id="KW-1185">Reference proteome</keyword>
<dbReference type="SUPFAM" id="SSF56059">
    <property type="entry name" value="Glutathione synthetase ATP-binding domain-like"/>
    <property type="match status" value="1"/>
</dbReference>
<dbReference type="Proteomes" id="UP000654075">
    <property type="component" value="Unassembled WGS sequence"/>
</dbReference>
<evidence type="ECO:0000313" key="7">
    <source>
        <dbReference type="EMBL" id="CAE8587278.1"/>
    </source>
</evidence>
<evidence type="ECO:0000256" key="5">
    <source>
        <dbReference type="SAM" id="MobiDB-lite"/>
    </source>
</evidence>
<dbReference type="PROSITE" id="PS50089">
    <property type="entry name" value="ZF_RING_2"/>
    <property type="match status" value="1"/>
</dbReference>
<dbReference type="InterPro" id="IPR013083">
    <property type="entry name" value="Znf_RING/FYVE/PHD"/>
</dbReference>
<gene>
    <name evidence="7" type="ORF">PGLA1383_LOCUS6119</name>
</gene>
<sequence>MAHLLASTYHAENTIRVWCRSTKASETSQTTRYVLPIRFLPLLRPGRDLIVLPGKHGPTQQAWGFYKAALGLSDEQVVWTPGTKYQLDDDIDALVAAQLRYQIRAMQRRAASRGETLHFLLMPFRESPAFRRWAQPLLDLLGSAVSVFRDDPAWIAKFGNKGLLHRRMSSPDEPSVIEQIDPNIAVPRGFVCEKSTELLQARQLMADTDVVIKPLSGGSGNGIILKPSDEVIRDYQFPMGPVNLEEMLELDRDQHGHEISPSMHYLGPNLVCNFMFDQIMDGTTCVGWSRTKVSESFAEESIRAMKAFVDFTQPTGAGGVDFLSSKGRPMLVDINSARFTGAHPAKLFFEEHAPDKSWSLHAWDVDPKKVRAKTMEELWSSMQKAGIAFQPGKDTPGLFPTHAMVGCRLQFLVLGPNPEVVQQLKAAGEEVMYGTHANLSKASPQSPGSDICPVCLQKPSSTSAVELSCGHIMCKVCMMAADAHKLRHCPMCRCEHVLDWRKLQQSNSAYRAAYAGWRDGNAHGAHGEPCSIVLDPSSQEEGKSCSPQAAKAPPAQSTSASWDAEPMEIRKEFTGKRMQIGRVPPPLCCCRC</sequence>
<evidence type="ECO:0000313" key="8">
    <source>
        <dbReference type="Proteomes" id="UP000654075"/>
    </source>
</evidence>
<reference evidence="7" key="1">
    <citation type="submission" date="2021-02" db="EMBL/GenBank/DDBJ databases">
        <authorList>
            <person name="Dougan E. K."/>
            <person name="Rhodes N."/>
            <person name="Thang M."/>
            <person name="Chan C."/>
        </authorList>
    </citation>
    <scope>NUCLEOTIDE SEQUENCE</scope>
</reference>
<dbReference type="SMART" id="SM00184">
    <property type="entry name" value="RING"/>
    <property type="match status" value="1"/>
</dbReference>
<dbReference type="InterPro" id="IPR017907">
    <property type="entry name" value="Znf_RING_CS"/>
</dbReference>
<dbReference type="InterPro" id="IPR001841">
    <property type="entry name" value="Znf_RING"/>
</dbReference>
<dbReference type="EMBL" id="CAJNNV010002495">
    <property type="protein sequence ID" value="CAE8587278.1"/>
    <property type="molecule type" value="Genomic_DNA"/>
</dbReference>
<dbReference type="Gene3D" id="3.30.40.10">
    <property type="entry name" value="Zinc/RING finger domain, C3HC4 (zinc finger)"/>
    <property type="match status" value="1"/>
</dbReference>
<dbReference type="OMA" id="ASTYHAE"/>
<evidence type="ECO:0000256" key="3">
    <source>
        <dbReference type="ARBA" id="ARBA00022833"/>
    </source>
</evidence>
<dbReference type="GO" id="GO:0008270">
    <property type="term" value="F:zinc ion binding"/>
    <property type="evidence" value="ECO:0007669"/>
    <property type="project" value="UniProtKB-KW"/>
</dbReference>
<feature type="domain" description="RING-type" evidence="6">
    <location>
        <begin position="452"/>
        <end position="493"/>
    </location>
</feature>
<dbReference type="AlphaFoldDB" id="A0A813DHS3"/>
<evidence type="ECO:0000256" key="2">
    <source>
        <dbReference type="ARBA" id="ARBA00022771"/>
    </source>
</evidence>
<evidence type="ECO:0000256" key="4">
    <source>
        <dbReference type="PROSITE-ProRule" id="PRU00175"/>
    </source>
</evidence>
<proteinExistence type="predicted"/>
<feature type="region of interest" description="Disordered" evidence="5">
    <location>
        <begin position="537"/>
        <end position="565"/>
    </location>
</feature>
<evidence type="ECO:0000256" key="1">
    <source>
        <dbReference type="ARBA" id="ARBA00022723"/>
    </source>
</evidence>
<name>A0A813DHS3_POLGL</name>
<protein>
    <recommendedName>
        <fullName evidence="6">RING-type domain-containing protein</fullName>
    </recommendedName>
</protein>
<keyword evidence="3" id="KW-0862">Zinc</keyword>
<dbReference type="SUPFAM" id="SSF57850">
    <property type="entry name" value="RING/U-box"/>
    <property type="match status" value="1"/>
</dbReference>
<evidence type="ECO:0000259" key="6">
    <source>
        <dbReference type="PROSITE" id="PS50089"/>
    </source>
</evidence>